<dbReference type="Proteomes" id="UP000271678">
    <property type="component" value="Unassembled WGS sequence"/>
</dbReference>
<evidence type="ECO:0000313" key="1">
    <source>
        <dbReference type="EMBL" id="RNI21067.1"/>
    </source>
</evidence>
<name>A0A3M9M775_9MICO</name>
<dbReference type="RefSeq" id="WP_123271784.1">
    <property type="nucleotide sequence ID" value="NZ_RJJQ01000012.1"/>
</dbReference>
<gene>
    <name evidence="1" type="ORF">EFY87_12325</name>
</gene>
<reference evidence="1 2" key="1">
    <citation type="submission" date="2018-11" db="EMBL/GenBank/DDBJ databases">
        <title>Draft genome of Simplicispira Flexivirga sp. BO-16.</title>
        <authorList>
            <person name="Im W.T."/>
        </authorList>
    </citation>
    <scope>NUCLEOTIDE SEQUENCE [LARGE SCALE GENOMIC DNA]</scope>
    <source>
        <strain evidence="1 2">BO-16</strain>
    </source>
</reference>
<organism evidence="1 2">
    <name type="scientific">Flexivirga caeni</name>
    <dbReference type="NCBI Taxonomy" id="2294115"/>
    <lineage>
        <taxon>Bacteria</taxon>
        <taxon>Bacillati</taxon>
        <taxon>Actinomycetota</taxon>
        <taxon>Actinomycetes</taxon>
        <taxon>Micrococcales</taxon>
        <taxon>Dermacoccaceae</taxon>
        <taxon>Flexivirga</taxon>
    </lineage>
</organism>
<proteinExistence type="predicted"/>
<accession>A0A3M9M775</accession>
<protein>
    <submittedName>
        <fullName evidence="1">Uncharacterized protein</fullName>
    </submittedName>
</protein>
<dbReference type="AlphaFoldDB" id="A0A3M9M775"/>
<sequence length="92" mass="9586">MENITIMLPCDERTAMTSALPLMTSVQLATSRGRIQGISAPAAGSVIGMAVRQRAVDGISVADLGAKRGVPTYHNSNFAGGVRCSLFARPPV</sequence>
<comment type="caution">
    <text evidence="1">The sequence shown here is derived from an EMBL/GenBank/DDBJ whole genome shotgun (WGS) entry which is preliminary data.</text>
</comment>
<evidence type="ECO:0000313" key="2">
    <source>
        <dbReference type="Proteomes" id="UP000271678"/>
    </source>
</evidence>
<dbReference type="EMBL" id="RJJQ01000012">
    <property type="protein sequence ID" value="RNI21067.1"/>
    <property type="molecule type" value="Genomic_DNA"/>
</dbReference>
<keyword evidence="2" id="KW-1185">Reference proteome</keyword>